<dbReference type="Gene3D" id="1.10.1520.10">
    <property type="entry name" value="Ribonuclease III domain"/>
    <property type="match status" value="1"/>
</dbReference>
<dbReference type="GO" id="GO:0046872">
    <property type="term" value="F:metal ion binding"/>
    <property type="evidence" value="ECO:0007669"/>
    <property type="project" value="UniProtKB-KW"/>
</dbReference>
<dbReference type="PROSITE" id="PS50137">
    <property type="entry name" value="DS_RBD"/>
    <property type="match status" value="1"/>
</dbReference>
<feature type="binding site" evidence="9">
    <location>
        <position position="144"/>
    </location>
    <ligand>
        <name>Mg(2+)</name>
        <dbReference type="ChEBI" id="CHEBI:18420"/>
    </ligand>
</feature>
<keyword evidence="9" id="KW-0479">Metal-binding</keyword>
<dbReference type="SUPFAM" id="SSF54768">
    <property type="entry name" value="dsRNA-binding domain-like"/>
    <property type="match status" value="1"/>
</dbReference>
<evidence type="ECO:0000313" key="13">
    <source>
        <dbReference type="Proteomes" id="UP001221302"/>
    </source>
</evidence>
<keyword evidence="9" id="KW-0460">Magnesium</keyword>
<dbReference type="HAMAP" id="MF_00104">
    <property type="entry name" value="RNase_III"/>
    <property type="match status" value="1"/>
</dbReference>
<dbReference type="InterPro" id="IPR014720">
    <property type="entry name" value="dsRBD_dom"/>
</dbReference>
<dbReference type="SMART" id="SM00535">
    <property type="entry name" value="RIBOc"/>
    <property type="match status" value="1"/>
</dbReference>
<keyword evidence="6 9" id="KW-0255">Endonuclease</keyword>
<comment type="catalytic activity">
    <reaction evidence="1 9">
        <text>Endonucleolytic cleavage to 5'-phosphomonoester.</text>
        <dbReference type="EC" id="3.1.26.3"/>
    </reaction>
</comment>
<sequence>MFGYIKRKIRFLFLKKKFNEGLDKNFLKNFIGLQKLIGFKISNPNLYLKALTHRSYLEVNPTLTKSNERLEFFGDSVLNMVVAKFLLKKFPKKNEGFLTKVRAAIVNRYHLSKSAEELGLDKLILFNDKYLRGSKDGFQTIMADALEALIAAIYLDKGIKKAEKFIHKKIIKSFEFEKEFLIDKNYKGQLLEYTHAKKLPIPYYKVVNEEGPSHSKKFNIQVFIGDEIYGEGSGKNKKIAEQEASRMALQKFKK</sequence>
<evidence type="ECO:0000259" key="11">
    <source>
        <dbReference type="PROSITE" id="PS50142"/>
    </source>
</evidence>
<dbReference type="CDD" id="cd10845">
    <property type="entry name" value="DSRM_RNAse_III_family"/>
    <property type="match status" value="1"/>
</dbReference>
<dbReference type="NCBIfam" id="TIGR02191">
    <property type="entry name" value="RNaseIII"/>
    <property type="match status" value="1"/>
</dbReference>
<dbReference type="FunFam" id="3.30.160.20:FF:000007">
    <property type="entry name" value="Double-stranded RNA-binding protein Staufen homolog 1"/>
    <property type="match status" value="1"/>
</dbReference>
<dbReference type="SMART" id="SM00358">
    <property type="entry name" value="DSRM"/>
    <property type="match status" value="1"/>
</dbReference>
<evidence type="ECO:0000259" key="10">
    <source>
        <dbReference type="PROSITE" id="PS50137"/>
    </source>
</evidence>
<evidence type="ECO:0000256" key="5">
    <source>
        <dbReference type="ARBA" id="ARBA00022722"/>
    </source>
</evidence>
<evidence type="ECO:0000256" key="8">
    <source>
        <dbReference type="ARBA" id="ARBA00022884"/>
    </source>
</evidence>
<dbReference type="GO" id="GO:0010468">
    <property type="term" value="P:regulation of gene expression"/>
    <property type="evidence" value="ECO:0007669"/>
    <property type="project" value="TreeGrafter"/>
</dbReference>
<keyword evidence="5 9" id="KW-0540">Nuclease</keyword>
<dbReference type="GO" id="GO:0003725">
    <property type="term" value="F:double-stranded RNA binding"/>
    <property type="evidence" value="ECO:0007669"/>
    <property type="project" value="TreeGrafter"/>
</dbReference>
<dbReference type="InterPro" id="IPR011907">
    <property type="entry name" value="RNase_III"/>
</dbReference>
<dbReference type="GO" id="GO:0005737">
    <property type="term" value="C:cytoplasm"/>
    <property type="evidence" value="ECO:0007669"/>
    <property type="project" value="UniProtKB-SubCell"/>
</dbReference>
<dbReference type="EMBL" id="JARGDL010000014">
    <property type="protein sequence ID" value="MDF1612496.1"/>
    <property type="molecule type" value="Genomic_DNA"/>
</dbReference>
<dbReference type="GO" id="GO:0008033">
    <property type="term" value="P:tRNA processing"/>
    <property type="evidence" value="ECO:0007669"/>
    <property type="project" value="UniProtKB-KW"/>
</dbReference>
<evidence type="ECO:0000256" key="2">
    <source>
        <dbReference type="ARBA" id="ARBA00010183"/>
    </source>
</evidence>
<dbReference type="Pfam" id="PF14622">
    <property type="entry name" value="Ribonucleas_3_3"/>
    <property type="match status" value="1"/>
</dbReference>
<dbReference type="Proteomes" id="UP001221302">
    <property type="component" value="Unassembled WGS sequence"/>
</dbReference>
<dbReference type="AlphaFoldDB" id="A0AAE3TDF8"/>
<dbReference type="GO" id="GO:0019843">
    <property type="term" value="F:rRNA binding"/>
    <property type="evidence" value="ECO:0007669"/>
    <property type="project" value="UniProtKB-KW"/>
</dbReference>
<keyword evidence="9" id="KW-0963">Cytoplasm</keyword>
<dbReference type="PROSITE" id="PS50142">
    <property type="entry name" value="RNASE_3_2"/>
    <property type="match status" value="1"/>
</dbReference>
<dbReference type="RefSeq" id="WP_321536267.1">
    <property type="nucleotide sequence ID" value="NZ_JARGDL010000014.1"/>
</dbReference>
<protein>
    <recommendedName>
        <fullName evidence="9">Ribonuclease 3</fullName>
        <ecNumber evidence="9">3.1.26.3</ecNumber>
    </recommendedName>
    <alternativeName>
        <fullName evidence="9">Ribonuclease III</fullName>
        <shortName evidence="9">RNase III</shortName>
    </alternativeName>
</protein>
<comment type="subcellular location">
    <subcellularLocation>
        <location evidence="9">Cytoplasm</location>
    </subcellularLocation>
</comment>
<dbReference type="GO" id="GO:0004525">
    <property type="term" value="F:ribonuclease III activity"/>
    <property type="evidence" value="ECO:0007669"/>
    <property type="project" value="UniProtKB-UniRule"/>
</dbReference>
<dbReference type="GO" id="GO:0006397">
    <property type="term" value="P:mRNA processing"/>
    <property type="evidence" value="ECO:0007669"/>
    <property type="project" value="UniProtKB-UniRule"/>
</dbReference>
<feature type="binding site" evidence="9">
    <location>
        <position position="147"/>
    </location>
    <ligand>
        <name>Mg(2+)</name>
        <dbReference type="ChEBI" id="CHEBI:18420"/>
    </ligand>
</feature>
<dbReference type="CDD" id="cd00593">
    <property type="entry name" value="RIBOc"/>
    <property type="match status" value="1"/>
</dbReference>
<dbReference type="SUPFAM" id="SSF69065">
    <property type="entry name" value="RNase III domain-like"/>
    <property type="match status" value="1"/>
</dbReference>
<reference evidence="12" key="1">
    <citation type="submission" date="2023-03" db="EMBL/GenBank/DDBJ databases">
        <title>Stygiobacter electus gen. nov., sp. nov., facultatively anaerobic thermotolerant bacterium of the class Ignavibacteria from a well of Yessentuki mineral water deposit.</title>
        <authorList>
            <person name="Podosokorskaya O.A."/>
            <person name="Elcheninov A.G."/>
            <person name="Petrova N.F."/>
            <person name="Zavarzina D.G."/>
            <person name="Kublanov I.V."/>
            <person name="Merkel A.Y."/>
        </authorList>
    </citation>
    <scope>NUCLEOTIDE SEQUENCE</scope>
    <source>
        <strain evidence="12">09-Me</strain>
    </source>
</reference>
<keyword evidence="13" id="KW-1185">Reference proteome</keyword>
<proteinExistence type="inferred from homology"/>
<comment type="caution">
    <text evidence="12">The sequence shown here is derived from an EMBL/GenBank/DDBJ whole genome shotgun (WGS) entry which is preliminary data.</text>
</comment>
<comment type="similarity">
    <text evidence="2">Belongs to the ribonuclease III family.</text>
</comment>
<dbReference type="GO" id="GO:0006364">
    <property type="term" value="P:rRNA processing"/>
    <property type="evidence" value="ECO:0007669"/>
    <property type="project" value="UniProtKB-UniRule"/>
</dbReference>
<feature type="active site" evidence="9">
    <location>
        <position position="75"/>
    </location>
</feature>
<evidence type="ECO:0000256" key="4">
    <source>
        <dbReference type="ARBA" id="ARBA00022664"/>
    </source>
</evidence>
<keyword evidence="3 9" id="KW-0698">rRNA processing</keyword>
<evidence type="ECO:0000256" key="6">
    <source>
        <dbReference type="ARBA" id="ARBA00022759"/>
    </source>
</evidence>
<dbReference type="Gene3D" id="3.30.160.20">
    <property type="match status" value="1"/>
</dbReference>
<keyword evidence="4 9" id="KW-0507">mRNA processing</keyword>
<dbReference type="PANTHER" id="PTHR11207:SF0">
    <property type="entry name" value="RIBONUCLEASE 3"/>
    <property type="match status" value="1"/>
</dbReference>
<dbReference type="InterPro" id="IPR036389">
    <property type="entry name" value="RNase_III_sf"/>
</dbReference>
<dbReference type="InterPro" id="IPR000999">
    <property type="entry name" value="RNase_III_dom"/>
</dbReference>
<feature type="binding site" evidence="9">
    <location>
        <position position="71"/>
    </location>
    <ligand>
        <name>Mg(2+)</name>
        <dbReference type="ChEBI" id="CHEBI:18420"/>
    </ligand>
</feature>
<comment type="function">
    <text evidence="9">Digests double-stranded RNA. Involved in the processing of primary rRNA transcript to yield the immediate precursors to the large and small rRNAs (23S and 16S). Processes some mRNAs, and tRNAs when they are encoded in the rRNA operon. Processes pre-crRNA and tracrRNA of type II CRISPR loci if present in the organism.</text>
</comment>
<gene>
    <name evidence="9 12" type="primary">rnc</name>
    <name evidence="12" type="ORF">P0M35_10060</name>
</gene>
<evidence type="ECO:0000256" key="7">
    <source>
        <dbReference type="ARBA" id="ARBA00022801"/>
    </source>
</evidence>
<keyword evidence="7 9" id="KW-0378">Hydrolase</keyword>
<feature type="domain" description="DRBM" evidence="10">
    <location>
        <begin position="185"/>
        <end position="254"/>
    </location>
</feature>
<evidence type="ECO:0000256" key="1">
    <source>
        <dbReference type="ARBA" id="ARBA00000109"/>
    </source>
</evidence>
<feature type="domain" description="RNase III" evidence="11">
    <location>
        <begin position="30"/>
        <end position="158"/>
    </location>
</feature>
<keyword evidence="9" id="KW-0699">rRNA-binding</keyword>
<dbReference type="EC" id="3.1.26.3" evidence="9"/>
<dbReference type="FunFam" id="1.10.1520.10:FF:000001">
    <property type="entry name" value="Ribonuclease 3"/>
    <property type="match status" value="1"/>
</dbReference>
<dbReference type="PANTHER" id="PTHR11207">
    <property type="entry name" value="RIBONUCLEASE III"/>
    <property type="match status" value="1"/>
</dbReference>
<dbReference type="Pfam" id="PF00035">
    <property type="entry name" value="dsrm"/>
    <property type="match status" value="1"/>
</dbReference>
<keyword evidence="9" id="KW-0819">tRNA processing</keyword>
<organism evidence="12 13">
    <name type="scientific">Stygiobacter electus</name>
    <dbReference type="NCBI Taxonomy" id="3032292"/>
    <lineage>
        <taxon>Bacteria</taxon>
        <taxon>Pseudomonadati</taxon>
        <taxon>Ignavibacteriota</taxon>
        <taxon>Ignavibacteria</taxon>
        <taxon>Ignavibacteriales</taxon>
        <taxon>Melioribacteraceae</taxon>
        <taxon>Stygiobacter</taxon>
    </lineage>
</organism>
<name>A0AAE3TDF8_9BACT</name>
<comment type="cofactor">
    <cofactor evidence="9">
        <name>Mg(2+)</name>
        <dbReference type="ChEBI" id="CHEBI:18420"/>
    </cofactor>
</comment>
<comment type="subunit">
    <text evidence="9">Homodimer.</text>
</comment>
<keyword evidence="8 9" id="KW-0694">RNA-binding</keyword>
<accession>A0AAE3TDF8</accession>
<evidence type="ECO:0000313" key="12">
    <source>
        <dbReference type="EMBL" id="MDF1612496.1"/>
    </source>
</evidence>
<feature type="active site" evidence="9">
    <location>
        <position position="147"/>
    </location>
</feature>
<evidence type="ECO:0000256" key="9">
    <source>
        <dbReference type="HAMAP-Rule" id="MF_00104"/>
    </source>
</evidence>
<evidence type="ECO:0000256" key="3">
    <source>
        <dbReference type="ARBA" id="ARBA00022552"/>
    </source>
</evidence>